<dbReference type="InterPro" id="IPR045338">
    <property type="entry name" value="DUF6535"/>
</dbReference>
<dbReference type="Proteomes" id="UP000807769">
    <property type="component" value="Unassembled WGS sequence"/>
</dbReference>
<protein>
    <recommendedName>
        <fullName evidence="2">DUF6535 domain-containing protein</fullName>
    </recommendedName>
</protein>
<dbReference type="RefSeq" id="XP_041196779.1">
    <property type="nucleotide sequence ID" value="XM_041344395.1"/>
</dbReference>
<proteinExistence type="predicted"/>
<sequence>MQPDPIDTTNVLLLKLIQNTSDSRSATQPTIILSSTGFSSSGLWVQALAYASLGLNLLAAYGAVMGKQWLGHYKTTRFDGGSNKDRCQQRHRKFQELETWRFENVLRSFPVLLQISLLLFGLSLGAMLWMQQRPISILVFAMTTFGGLCHAFVIMVSSIHPDGPFQTPVSLGIQAVRRHFRERAGFQHQDEDSVTSAMTWILETSRSPVVVRSVVELIPTMSELPNVDIVSLCTEVRDMFKACFDLHGIPILHDSALAYGKALIYFSSKHDDVRDMLHTTTQGWNLWERWRALYLPQALEQCRVFYRRMGNIHNPKSKLYLGLQADTHAALRMAVAAGVDDFARPNDDRLIWNGRFKFKPTPSGDEGDWLLSCAEHFYDNHDIDAAGDALLLFSHIQMESLPRIRDRIARLLNDSQSHRFLYIALRTVCRRATLQDLLPIFTEKGFQSFRQAISKAIRLMVQHEWSEGDNQAIYRLSQIQFLVFLVLPAPKVDDLAKYTDYCRALIRYMGEDQCNGLRRYTAQIVCNARQDLVEFTTALRADESLRNSVLPELCPTLITTIFTCCNDLRLERRGFIPYFRLAFTLAKSSDWHPYLIRNHRYIEKWITSTLTDSSLAQRLRNPTPRNQYSSTDVTSEEAHCLFYLAGISLRISPPKKAASCFSDAITMHLWDLMRGAWYIIESCPFDELYDVVESLPALVRGTKRHMPSNVSKIELKSLKELLTKTLDVLRQQKKVDKNIISTVADSKNGISKRLA</sequence>
<dbReference type="AlphaFoldDB" id="A0A9P7JH82"/>
<keyword evidence="1" id="KW-0472">Membrane</keyword>
<keyword evidence="1" id="KW-1133">Transmembrane helix</keyword>
<feature type="transmembrane region" description="Helical" evidence="1">
    <location>
        <begin position="43"/>
        <end position="64"/>
    </location>
</feature>
<dbReference type="EMBL" id="JABBWG010000006">
    <property type="protein sequence ID" value="KAG1822039.1"/>
    <property type="molecule type" value="Genomic_DNA"/>
</dbReference>
<gene>
    <name evidence="3" type="ORF">BJ212DRAFT_939003</name>
</gene>
<accession>A0A9P7JH82</accession>
<reference evidence="3" key="1">
    <citation type="journal article" date="2020" name="New Phytol.">
        <title>Comparative genomics reveals dynamic genome evolution in host specialist ectomycorrhizal fungi.</title>
        <authorList>
            <person name="Lofgren L.A."/>
            <person name="Nguyen N.H."/>
            <person name="Vilgalys R."/>
            <person name="Ruytinx J."/>
            <person name="Liao H.L."/>
            <person name="Branco S."/>
            <person name="Kuo A."/>
            <person name="LaButti K."/>
            <person name="Lipzen A."/>
            <person name="Andreopoulos W."/>
            <person name="Pangilinan J."/>
            <person name="Riley R."/>
            <person name="Hundley H."/>
            <person name="Na H."/>
            <person name="Barry K."/>
            <person name="Grigoriev I.V."/>
            <person name="Stajich J.E."/>
            <person name="Kennedy P.G."/>
        </authorList>
    </citation>
    <scope>NUCLEOTIDE SEQUENCE</scope>
    <source>
        <strain evidence="3">MN1</strain>
    </source>
</reference>
<organism evidence="3 4">
    <name type="scientific">Suillus subaureus</name>
    <dbReference type="NCBI Taxonomy" id="48587"/>
    <lineage>
        <taxon>Eukaryota</taxon>
        <taxon>Fungi</taxon>
        <taxon>Dikarya</taxon>
        <taxon>Basidiomycota</taxon>
        <taxon>Agaricomycotina</taxon>
        <taxon>Agaricomycetes</taxon>
        <taxon>Agaricomycetidae</taxon>
        <taxon>Boletales</taxon>
        <taxon>Suillineae</taxon>
        <taxon>Suillaceae</taxon>
        <taxon>Suillus</taxon>
    </lineage>
</organism>
<keyword evidence="1" id="KW-0812">Transmembrane</keyword>
<name>A0A9P7JH82_9AGAM</name>
<evidence type="ECO:0000259" key="2">
    <source>
        <dbReference type="Pfam" id="PF20153"/>
    </source>
</evidence>
<evidence type="ECO:0000256" key="1">
    <source>
        <dbReference type="SAM" id="Phobius"/>
    </source>
</evidence>
<feature type="transmembrane region" description="Helical" evidence="1">
    <location>
        <begin position="111"/>
        <end position="129"/>
    </location>
</feature>
<dbReference type="GeneID" id="64638411"/>
<dbReference type="OrthoDB" id="2675275at2759"/>
<keyword evidence="4" id="KW-1185">Reference proteome</keyword>
<feature type="domain" description="DUF6535" evidence="2">
    <location>
        <begin position="1"/>
        <end position="129"/>
    </location>
</feature>
<evidence type="ECO:0000313" key="3">
    <source>
        <dbReference type="EMBL" id="KAG1822039.1"/>
    </source>
</evidence>
<evidence type="ECO:0000313" key="4">
    <source>
        <dbReference type="Proteomes" id="UP000807769"/>
    </source>
</evidence>
<feature type="transmembrane region" description="Helical" evidence="1">
    <location>
        <begin position="135"/>
        <end position="156"/>
    </location>
</feature>
<comment type="caution">
    <text evidence="3">The sequence shown here is derived from an EMBL/GenBank/DDBJ whole genome shotgun (WGS) entry which is preliminary data.</text>
</comment>
<dbReference type="Pfam" id="PF20153">
    <property type="entry name" value="DUF6535"/>
    <property type="match status" value="1"/>
</dbReference>